<dbReference type="AlphaFoldDB" id="A0A6J4KPP7"/>
<dbReference type="InterPro" id="IPR012292">
    <property type="entry name" value="Globin/Proto"/>
</dbReference>
<evidence type="ECO:0000313" key="6">
    <source>
        <dbReference type="EMBL" id="CAA9311198.1"/>
    </source>
</evidence>
<dbReference type="Gene3D" id="1.10.490.10">
    <property type="entry name" value="Globins"/>
    <property type="match status" value="1"/>
</dbReference>
<dbReference type="GO" id="GO:0046872">
    <property type="term" value="F:metal ion binding"/>
    <property type="evidence" value="ECO:0007669"/>
    <property type="project" value="UniProtKB-KW"/>
</dbReference>
<dbReference type="InterPro" id="IPR001486">
    <property type="entry name" value="Hemoglobin_trunc"/>
</dbReference>
<accession>A0A6J4KPP7</accession>
<keyword evidence="3 5" id="KW-0479">Metal-binding</keyword>
<keyword evidence="4 5" id="KW-0408">Iron</keyword>
<dbReference type="GO" id="GO:0020037">
    <property type="term" value="F:heme binding"/>
    <property type="evidence" value="ECO:0007669"/>
    <property type="project" value="InterPro"/>
</dbReference>
<name>A0A6J4KPP7_9SPHI</name>
<dbReference type="InterPro" id="IPR009050">
    <property type="entry name" value="Globin-like_sf"/>
</dbReference>
<proteinExistence type="predicted"/>
<keyword evidence="2 5" id="KW-0349">Heme</keyword>
<dbReference type="GO" id="GO:0019825">
    <property type="term" value="F:oxygen binding"/>
    <property type="evidence" value="ECO:0007669"/>
    <property type="project" value="InterPro"/>
</dbReference>
<dbReference type="SUPFAM" id="SSF46458">
    <property type="entry name" value="Globin-like"/>
    <property type="match status" value="1"/>
</dbReference>
<evidence type="ECO:0000256" key="4">
    <source>
        <dbReference type="ARBA" id="ARBA00023004"/>
    </source>
</evidence>
<evidence type="ECO:0008006" key="7">
    <source>
        <dbReference type="Google" id="ProtNLM"/>
    </source>
</evidence>
<evidence type="ECO:0000256" key="5">
    <source>
        <dbReference type="PIRSR" id="PIRSR601486-1"/>
    </source>
</evidence>
<keyword evidence="1" id="KW-0813">Transport</keyword>
<feature type="binding site" description="distal binding residue" evidence="5">
    <location>
        <position position="42"/>
    </location>
    <ligand>
        <name>heme</name>
        <dbReference type="ChEBI" id="CHEBI:30413"/>
    </ligand>
    <ligandPart>
        <name>Fe</name>
        <dbReference type="ChEBI" id="CHEBI:18248"/>
    </ligandPart>
</feature>
<dbReference type="EMBL" id="CADCTQ010000515">
    <property type="protein sequence ID" value="CAA9311198.1"/>
    <property type="molecule type" value="Genomic_DNA"/>
</dbReference>
<dbReference type="CDD" id="cd08916">
    <property type="entry name" value="TrHb3_P"/>
    <property type="match status" value="1"/>
</dbReference>
<reference evidence="6" key="1">
    <citation type="submission" date="2020-02" db="EMBL/GenBank/DDBJ databases">
        <authorList>
            <person name="Meier V. D."/>
        </authorList>
    </citation>
    <scope>NUCLEOTIDE SEQUENCE</scope>
    <source>
        <strain evidence="6">AVDCRST_MAG56</strain>
    </source>
</reference>
<sequence length="123" mass="14222">MLHDIETEADVKRLVDAFYEKVNADELLSPVFNDVAAVHWAHHLPVMYTFWSSILLGTASYHGRPFPKHLALPVRREHFDRWLQLFTGTVDALFEGDKAEEAKMRGYSIAQVFQYRMGLLNES</sequence>
<dbReference type="Pfam" id="PF01152">
    <property type="entry name" value="Bac_globin"/>
    <property type="match status" value="1"/>
</dbReference>
<evidence type="ECO:0000256" key="1">
    <source>
        <dbReference type="ARBA" id="ARBA00022448"/>
    </source>
</evidence>
<organism evidence="6">
    <name type="scientific">uncultured Cytophagales bacterium</name>
    <dbReference type="NCBI Taxonomy" id="158755"/>
    <lineage>
        <taxon>Bacteria</taxon>
        <taxon>Pseudomonadati</taxon>
        <taxon>Bacteroidota</taxon>
        <taxon>Sphingobacteriia</taxon>
        <taxon>Sphingobacteriales</taxon>
        <taxon>environmental samples</taxon>
    </lineage>
</organism>
<protein>
    <recommendedName>
        <fullName evidence="7">Hemoglobins</fullName>
    </recommendedName>
</protein>
<evidence type="ECO:0000256" key="2">
    <source>
        <dbReference type="ARBA" id="ARBA00022617"/>
    </source>
</evidence>
<evidence type="ECO:0000256" key="3">
    <source>
        <dbReference type="ARBA" id="ARBA00022723"/>
    </source>
</evidence>
<gene>
    <name evidence="6" type="ORF">AVDCRST_MAG56-6234</name>
</gene>